<dbReference type="GO" id="GO:0005737">
    <property type="term" value="C:cytoplasm"/>
    <property type="evidence" value="ECO:0007669"/>
    <property type="project" value="TreeGrafter"/>
</dbReference>
<gene>
    <name evidence="4" type="ORF">Ahy_B02g057881</name>
</gene>
<keyword evidence="2" id="KW-0378">Hydrolase</keyword>
<dbReference type="EMBL" id="SDMP01000012">
    <property type="protein sequence ID" value="RYR24389.1"/>
    <property type="molecule type" value="Genomic_DNA"/>
</dbReference>
<dbReference type="STRING" id="3818.A0A445AD90"/>
<protein>
    <recommendedName>
        <fullName evidence="6">3'-5' exonuclease domain-containing protein</fullName>
    </recommendedName>
</protein>
<dbReference type="GO" id="GO:0003676">
    <property type="term" value="F:nucleic acid binding"/>
    <property type="evidence" value="ECO:0007669"/>
    <property type="project" value="InterPro"/>
</dbReference>
<feature type="compositionally biased region" description="Basic and acidic residues" evidence="3">
    <location>
        <begin position="300"/>
        <end position="309"/>
    </location>
</feature>
<organism evidence="4 5">
    <name type="scientific">Arachis hypogaea</name>
    <name type="common">Peanut</name>
    <dbReference type="NCBI Taxonomy" id="3818"/>
    <lineage>
        <taxon>Eukaryota</taxon>
        <taxon>Viridiplantae</taxon>
        <taxon>Streptophyta</taxon>
        <taxon>Embryophyta</taxon>
        <taxon>Tracheophyta</taxon>
        <taxon>Spermatophyta</taxon>
        <taxon>Magnoliopsida</taxon>
        <taxon>eudicotyledons</taxon>
        <taxon>Gunneridae</taxon>
        <taxon>Pentapetalae</taxon>
        <taxon>rosids</taxon>
        <taxon>fabids</taxon>
        <taxon>Fabales</taxon>
        <taxon>Fabaceae</taxon>
        <taxon>Papilionoideae</taxon>
        <taxon>50 kb inversion clade</taxon>
        <taxon>dalbergioids sensu lato</taxon>
        <taxon>Dalbergieae</taxon>
        <taxon>Pterocarpus clade</taxon>
        <taxon>Arachis</taxon>
    </lineage>
</organism>
<dbReference type="Gene3D" id="3.30.420.10">
    <property type="entry name" value="Ribonuclease H-like superfamily/Ribonuclease H"/>
    <property type="match status" value="1"/>
</dbReference>
<dbReference type="AlphaFoldDB" id="A0A445AD90"/>
<comment type="caution">
    <text evidence="4">The sequence shown here is derived from an EMBL/GenBank/DDBJ whole genome shotgun (WGS) entry which is preliminary data.</text>
</comment>
<dbReference type="InterPro" id="IPR012337">
    <property type="entry name" value="RNaseH-like_sf"/>
</dbReference>
<keyword evidence="1" id="KW-0540">Nuclease</keyword>
<dbReference type="GO" id="GO:0005634">
    <property type="term" value="C:nucleus"/>
    <property type="evidence" value="ECO:0007669"/>
    <property type="project" value="TreeGrafter"/>
</dbReference>
<evidence type="ECO:0008006" key="6">
    <source>
        <dbReference type="Google" id="ProtNLM"/>
    </source>
</evidence>
<dbReference type="PANTHER" id="PTHR13620">
    <property type="entry name" value="3-5 EXONUCLEASE"/>
    <property type="match status" value="1"/>
</dbReference>
<accession>A0A445AD90</accession>
<evidence type="ECO:0000256" key="1">
    <source>
        <dbReference type="ARBA" id="ARBA00022722"/>
    </source>
</evidence>
<reference evidence="4 5" key="1">
    <citation type="submission" date="2019-01" db="EMBL/GenBank/DDBJ databases">
        <title>Sequencing of cultivated peanut Arachis hypogaea provides insights into genome evolution and oil improvement.</title>
        <authorList>
            <person name="Chen X."/>
        </authorList>
    </citation>
    <scope>NUCLEOTIDE SEQUENCE [LARGE SCALE GENOMIC DNA]</scope>
    <source>
        <strain evidence="5">cv. Fuhuasheng</strain>
        <tissue evidence="4">Leaves</tissue>
    </source>
</reference>
<name>A0A445AD90_ARAHY</name>
<keyword evidence="5" id="KW-1185">Reference proteome</keyword>
<dbReference type="Proteomes" id="UP000289738">
    <property type="component" value="Chromosome B02"/>
</dbReference>
<feature type="region of interest" description="Disordered" evidence="3">
    <location>
        <begin position="1"/>
        <end position="22"/>
    </location>
</feature>
<feature type="compositionally biased region" description="Basic residues" evidence="3">
    <location>
        <begin position="310"/>
        <end position="320"/>
    </location>
</feature>
<sequence>MVSGGDGERRRKVKKKTSVNSNGGLRSIFSDFTTPATPRRRSDNRCKSLILQPLTTMVLEISIEPSMITEVETYDITSRHYPYTVYADDQRILCINTTSSQTLSKWLTNLLKSTPKNTPVIVGVTAEHQFTKYTKRGVKDHGYDFISLCVGSHCLLYPLLQQADSYKAKQNPRPLCDFFANPRVIAVGMEIEKVKAKLKKHHGIELKKVLDLMAMAVEGMKEVGEKVDLWRYNLDKLAKTVLGRHFDVVRPEEKLDWYDEKSSCCYYNVYTDEKSMFITIDTYLCYLIGFELHGMIHGHEAGKSQDSSKSKKKVNKKKNS</sequence>
<dbReference type="InterPro" id="IPR036397">
    <property type="entry name" value="RNaseH_sf"/>
</dbReference>
<proteinExistence type="predicted"/>
<evidence type="ECO:0000256" key="3">
    <source>
        <dbReference type="SAM" id="MobiDB-lite"/>
    </source>
</evidence>
<dbReference type="PANTHER" id="PTHR13620:SF80">
    <property type="entry name" value="3'-5' EXONUCLEASE DOMAIN-CONTAINING PROTEIN"/>
    <property type="match status" value="1"/>
</dbReference>
<evidence type="ECO:0000256" key="2">
    <source>
        <dbReference type="ARBA" id="ARBA00022801"/>
    </source>
</evidence>
<dbReference type="GO" id="GO:0008408">
    <property type="term" value="F:3'-5' exonuclease activity"/>
    <property type="evidence" value="ECO:0007669"/>
    <property type="project" value="TreeGrafter"/>
</dbReference>
<evidence type="ECO:0000313" key="5">
    <source>
        <dbReference type="Proteomes" id="UP000289738"/>
    </source>
</evidence>
<dbReference type="InterPro" id="IPR051132">
    <property type="entry name" value="3-5_Exonuclease_domain"/>
</dbReference>
<dbReference type="SUPFAM" id="SSF53098">
    <property type="entry name" value="Ribonuclease H-like"/>
    <property type="match status" value="1"/>
</dbReference>
<evidence type="ECO:0000313" key="4">
    <source>
        <dbReference type="EMBL" id="RYR24389.1"/>
    </source>
</evidence>
<feature type="region of interest" description="Disordered" evidence="3">
    <location>
        <begin position="300"/>
        <end position="320"/>
    </location>
</feature>